<accession>A0A507QWT8</accession>
<keyword evidence="9 12" id="KW-0786">Thiamine pyrophosphate</keyword>
<keyword evidence="16" id="KW-0670">Pyruvate</keyword>
<dbReference type="GO" id="GO:0005634">
    <property type="term" value="C:nucleus"/>
    <property type="evidence" value="ECO:0007669"/>
    <property type="project" value="TreeGrafter"/>
</dbReference>
<dbReference type="GO" id="GO:0005829">
    <property type="term" value="C:cytosol"/>
    <property type="evidence" value="ECO:0007669"/>
    <property type="project" value="TreeGrafter"/>
</dbReference>
<feature type="binding site" evidence="11">
    <location>
        <position position="447"/>
    </location>
    <ligand>
        <name>Mg(2+)</name>
        <dbReference type="ChEBI" id="CHEBI:18420"/>
    </ligand>
</feature>
<dbReference type="FunFam" id="3.40.50.970:FF:000019">
    <property type="entry name" value="Pyruvate decarboxylase isozyme"/>
    <property type="match status" value="1"/>
</dbReference>
<organism evidence="16 17">
    <name type="scientific">Monascus purpureus</name>
    <name type="common">Red mold</name>
    <name type="synonym">Monascus anka</name>
    <dbReference type="NCBI Taxonomy" id="5098"/>
    <lineage>
        <taxon>Eukaryota</taxon>
        <taxon>Fungi</taxon>
        <taxon>Dikarya</taxon>
        <taxon>Ascomycota</taxon>
        <taxon>Pezizomycotina</taxon>
        <taxon>Eurotiomycetes</taxon>
        <taxon>Eurotiomycetidae</taxon>
        <taxon>Eurotiales</taxon>
        <taxon>Aspergillaceae</taxon>
        <taxon>Monascus</taxon>
    </lineage>
</organism>
<proteinExistence type="inferred from homology"/>
<dbReference type="EMBL" id="VIFY01000073">
    <property type="protein sequence ID" value="TQB71848.1"/>
    <property type="molecule type" value="Genomic_DNA"/>
</dbReference>
<dbReference type="InterPro" id="IPR012001">
    <property type="entry name" value="Thiamin_PyroP_enz_TPP-bd_dom"/>
</dbReference>
<dbReference type="SUPFAM" id="SSF52467">
    <property type="entry name" value="DHS-like NAD/FAD-binding domain"/>
    <property type="match status" value="1"/>
</dbReference>
<evidence type="ECO:0000256" key="11">
    <source>
        <dbReference type="PIRSR" id="PIRSR036565-2"/>
    </source>
</evidence>
<keyword evidence="7" id="KW-0210">Decarboxylase</keyword>
<keyword evidence="10" id="KW-0456">Lyase</keyword>
<evidence type="ECO:0000256" key="9">
    <source>
        <dbReference type="ARBA" id="ARBA00023052"/>
    </source>
</evidence>
<evidence type="ECO:0000256" key="6">
    <source>
        <dbReference type="ARBA" id="ARBA00022723"/>
    </source>
</evidence>
<comment type="caution">
    <text evidence="16">The sequence shown here is derived from an EMBL/GenBank/DDBJ whole genome shotgun (WGS) entry which is preliminary data.</text>
</comment>
<feature type="domain" description="Thiamine pyrophosphate enzyme TPP-binding" evidence="14">
    <location>
        <begin position="391"/>
        <end position="527"/>
    </location>
</feature>
<dbReference type="Pfam" id="PF00205">
    <property type="entry name" value="TPP_enzyme_M"/>
    <property type="match status" value="1"/>
</dbReference>
<dbReference type="InterPro" id="IPR011766">
    <property type="entry name" value="TPP_enzyme_TPP-bd"/>
</dbReference>
<dbReference type="GO" id="GO:0000949">
    <property type="term" value="P:aromatic amino acid family catabolic process to alcohol via Ehrlich pathway"/>
    <property type="evidence" value="ECO:0007669"/>
    <property type="project" value="TreeGrafter"/>
</dbReference>
<evidence type="ECO:0000259" key="15">
    <source>
        <dbReference type="Pfam" id="PF02776"/>
    </source>
</evidence>
<comment type="cofactor">
    <cofactor evidence="11">
        <name>Mg(2+)</name>
        <dbReference type="ChEBI" id="CHEBI:18420"/>
    </cofactor>
    <text evidence="11">Binds 1 Mg(2+) per subunit.</text>
</comment>
<evidence type="ECO:0000256" key="4">
    <source>
        <dbReference type="ARBA" id="ARBA00013202"/>
    </source>
</evidence>
<comment type="similarity">
    <text evidence="3 12">Belongs to the TPP enzyme family.</text>
</comment>
<feature type="binding site" evidence="11">
    <location>
        <position position="474"/>
    </location>
    <ligand>
        <name>Mg(2+)</name>
        <dbReference type="ChEBI" id="CHEBI:18420"/>
    </ligand>
</feature>
<dbReference type="GO" id="GO:0000287">
    <property type="term" value="F:magnesium ion binding"/>
    <property type="evidence" value="ECO:0007669"/>
    <property type="project" value="InterPro"/>
</dbReference>
<evidence type="ECO:0000256" key="7">
    <source>
        <dbReference type="ARBA" id="ARBA00022793"/>
    </source>
</evidence>
<dbReference type="InterPro" id="IPR012110">
    <property type="entry name" value="PDC/IPDC-like"/>
</dbReference>
<dbReference type="CDD" id="cd07038">
    <property type="entry name" value="TPP_PYR_PDC_IPDC_like"/>
    <property type="match status" value="1"/>
</dbReference>
<dbReference type="GO" id="GO:0030976">
    <property type="term" value="F:thiamine pyrophosphate binding"/>
    <property type="evidence" value="ECO:0007669"/>
    <property type="project" value="InterPro"/>
</dbReference>
<dbReference type="Pfam" id="PF02775">
    <property type="entry name" value="TPP_enzyme_C"/>
    <property type="match status" value="1"/>
</dbReference>
<dbReference type="InterPro" id="IPR029061">
    <property type="entry name" value="THDP-binding"/>
</dbReference>
<dbReference type="PANTHER" id="PTHR43452">
    <property type="entry name" value="PYRUVATE DECARBOXYLASE"/>
    <property type="match status" value="1"/>
</dbReference>
<name>A0A507QWT8_MONPU</name>
<keyword evidence="17" id="KW-1185">Reference proteome</keyword>
<dbReference type="Gene3D" id="3.40.50.1220">
    <property type="entry name" value="TPP-binding domain"/>
    <property type="match status" value="1"/>
</dbReference>
<dbReference type="PIRSF" id="PIRSF036565">
    <property type="entry name" value="Pyruvt_ip_decrb"/>
    <property type="match status" value="1"/>
</dbReference>
<evidence type="ECO:0000313" key="17">
    <source>
        <dbReference type="Proteomes" id="UP000319663"/>
    </source>
</evidence>
<dbReference type="SUPFAM" id="SSF52518">
    <property type="entry name" value="Thiamin diphosphate-binding fold (THDP-binding)"/>
    <property type="match status" value="2"/>
</dbReference>
<evidence type="ECO:0000313" key="16">
    <source>
        <dbReference type="EMBL" id="TQB71848.1"/>
    </source>
</evidence>
<dbReference type="InterPro" id="IPR047214">
    <property type="entry name" value="TPP_PDC_IPDC"/>
</dbReference>
<sequence>MGSHVDTVDLVEYLFARLHQLGIRSIHGVPGDFNLTALDYLDAAGLRWVGNCNELNAAYAADAYARINGVSALVTTYGVGELSAINAIAGAYAEHIPIVHIVGQPSTPSQQAKLLLHHTLGDGDYDIFADMSAKVSCAVARITDASRAASQIDSVLEECWKQSRPVYIGLPTDLVKAQLDASRLSKTLDLTLPENDQETEAAMVDSVLESLRRAKDPVVLVDGCVFRYRALDEVHDVISALQIPVYVAPMGKGAVDEALPIFGGVYSGMTADEAVRSRIESSDLVLVFGPIKSDLNTSGFSTRLRRENCIEFHKDSVQVRHSVFPELRLKNALKALHVALSQHQDLIQTSRPVAKRPEYPSSKGTAITHDWVWARLSSWFQNGDVIIGETGTSTFGVWEMRLPKAATVVCQALWCSIGYSVGACQGAALAVKDSKLNTRRTVLFVGDGSFQVTAQEVSTMIRHNLHPIIFVVCNDGYTIERFVHGPEASYNDIQPWRYKEIMTLVGAEPDQYQVHSVQTRDQLEALIADSDFSHPTRLQFVELHMPRDDAPVALQAMAKAAASRNA</sequence>
<feature type="domain" description="Thiamine pyrophosphate enzyme central" evidence="13">
    <location>
        <begin position="205"/>
        <end position="334"/>
    </location>
</feature>
<comment type="cofactor">
    <cofactor evidence="2">
        <name>thiamine diphosphate</name>
        <dbReference type="ChEBI" id="CHEBI:58937"/>
    </cofactor>
</comment>
<feature type="domain" description="Thiamine pyrophosphate enzyme N-terminal TPP-binding" evidence="15">
    <location>
        <begin position="10"/>
        <end position="118"/>
    </location>
</feature>
<evidence type="ECO:0000259" key="13">
    <source>
        <dbReference type="Pfam" id="PF00205"/>
    </source>
</evidence>
<evidence type="ECO:0000256" key="5">
    <source>
        <dbReference type="ARBA" id="ARBA00014422"/>
    </source>
</evidence>
<dbReference type="Gene3D" id="3.40.50.970">
    <property type="match status" value="2"/>
</dbReference>
<dbReference type="AlphaFoldDB" id="A0A507QWT8"/>
<dbReference type="OrthoDB" id="3970464at2759"/>
<comment type="catalytic activity">
    <reaction evidence="1">
        <text>a 2-oxocarboxylate + H(+) = an aldehyde + CO2</text>
        <dbReference type="Rhea" id="RHEA:11628"/>
        <dbReference type="ChEBI" id="CHEBI:15378"/>
        <dbReference type="ChEBI" id="CHEBI:16526"/>
        <dbReference type="ChEBI" id="CHEBI:17478"/>
        <dbReference type="ChEBI" id="CHEBI:35179"/>
        <dbReference type="EC" id="4.1.1.1"/>
    </reaction>
</comment>
<dbReference type="EC" id="4.1.1.1" evidence="4"/>
<evidence type="ECO:0000256" key="3">
    <source>
        <dbReference type="ARBA" id="ARBA00007812"/>
    </source>
</evidence>
<keyword evidence="8 11" id="KW-0460">Magnesium</keyword>
<protein>
    <recommendedName>
        <fullName evidence="5">Pyruvate decarboxylase</fullName>
        <ecNumber evidence="4">4.1.1.1</ecNumber>
    </recommendedName>
</protein>
<keyword evidence="6 11" id="KW-0479">Metal-binding</keyword>
<dbReference type="PANTHER" id="PTHR43452:SF30">
    <property type="entry name" value="PYRUVATE DECARBOXYLASE ISOZYME 1-RELATED"/>
    <property type="match status" value="1"/>
</dbReference>
<evidence type="ECO:0000256" key="2">
    <source>
        <dbReference type="ARBA" id="ARBA00001964"/>
    </source>
</evidence>
<evidence type="ECO:0000256" key="1">
    <source>
        <dbReference type="ARBA" id="ARBA00001041"/>
    </source>
</evidence>
<dbReference type="CDD" id="cd02005">
    <property type="entry name" value="TPP_PDC_IPDC"/>
    <property type="match status" value="1"/>
</dbReference>
<reference evidence="16 17" key="1">
    <citation type="submission" date="2019-06" db="EMBL/GenBank/DDBJ databases">
        <title>Wine fermentation using esterase from Monascus purpureus.</title>
        <authorList>
            <person name="Geng C."/>
            <person name="Zhang Y."/>
        </authorList>
    </citation>
    <scope>NUCLEOTIDE SEQUENCE [LARGE SCALE GENOMIC DNA]</scope>
    <source>
        <strain evidence="16">HQ1</strain>
    </source>
</reference>
<evidence type="ECO:0000256" key="12">
    <source>
        <dbReference type="RuleBase" id="RU362132"/>
    </source>
</evidence>
<dbReference type="STRING" id="5098.A0A507QWT8"/>
<evidence type="ECO:0000256" key="10">
    <source>
        <dbReference type="ARBA" id="ARBA00023239"/>
    </source>
</evidence>
<dbReference type="InterPro" id="IPR012000">
    <property type="entry name" value="Thiamin_PyroP_enz_cen_dom"/>
</dbReference>
<feature type="binding site" evidence="11">
    <location>
        <position position="476"/>
    </location>
    <ligand>
        <name>Mg(2+)</name>
        <dbReference type="ChEBI" id="CHEBI:18420"/>
    </ligand>
</feature>
<dbReference type="Proteomes" id="UP000319663">
    <property type="component" value="Unassembled WGS sequence"/>
</dbReference>
<dbReference type="InterPro" id="IPR029035">
    <property type="entry name" value="DHS-like_NAD/FAD-binding_dom"/>
</dbReference>
<dbReference type="GO" id="GO:0004737">
    <property type="term" value="F:pyruvate decarboxylase activity"/>
    <property type="evidence" value="ECO:0007669"/>
    <property type="project" value="UniProtKB-EC"/>
</dbReference>
<evidence type="ECO:0000259" key="14">
    <source>
        <dbReference type="Pfam" id="PF02775"/>
    </source>
</evidence>
<dbReference type="FunFam" id="3.40.50.970:FF:000024">
    <property type="entry name" value="Pyruvate decarboxylase isozyme"/>
    <property type="match status" value="1"/>
</dbReference>
<dbReference type="InterPro" id="IPR047213">
    <property type="entry name" value="TPP_PYR_PDC_IPDC-like"/>
</dbReference>
<evidence type="ECO:0000256" key="8">
    <source>
        <dbReference type="ARBA" id="ARBA00022842"/>
    </source>
</evidence>
<dbReference type="Pfam" id="PF02776">
    <property type="entry name" value="TPP_enzyme_N"/>
    <property type="match status" value="1"/>
</dbReference>
<gene>
    <name evidence="16" type="primary">PDC1_2</name>
    <name evidence="16" type="ORF">MPDQ_007222</name>
</gene>